<dbReference type="EMBL" id="KQ085995">
    <property type="protein sequence ID" value="KLO11666.1"/>
    <property type="molecule type" value="Genomic_DNA"/>
</dbReference>
<dbReference type="PROSITE" id="PS50865">
    <property type="entry name" value="ZF_MYND_2"/>
    <property type="match status" value="1"/>
</dbReference>
<dbReference type="STRING" id="27342.A0A0H2S3Y0"/>
<accession>A0A0H2S3Y0</accession>
<evidence type="ECO:0000313" key="7">
    <source>
        <dbReference type="Proteomes" id="UP000053477"/>
    </source>
</evidence>
<gene>
    <name evidence="6" type="ORF">SCHPADRAFT_974350</name>
</gene>
<evidence type="ECO:0000313" key="6">
    <source>
        <dbReference type="EMBL" id="KLO11666.1"/>
    </source>
</evidence>
<evidence type="ECO:0000259" key="5">
    <source>
        <dbReference type="PROSITE" id="PS50865"/>
    </source>
</evidence>
<dbReference type="SUPFAM" id="SSF144232">
    <property type="entry name" value="HIT/MYND zinc finger-like"/>
    <property type="match status" value="1"/>
</dbReference>
<keyword evidence="7" id="KW-1185">Reference proteome</keyword>
<evidence type="ECO:0000256" key="1">
    <source>
        <dbReference type="ARBA" id="ARBA00022723"/>
    </source>
</evidence>
<dbReference type="Gene3D" id="6.10.140.2220">
    <property type="match status" value="1"/>
</dbReference>
<dbReference type="InParanoid" id="A0A0H2S3Y0"/>
<dbReference type="OrthoDB" id="341421at2759"/>
<dbReference type="GO" id="GO:0008270">
    <property type="term" value="F:zinc ion binding"/>
    <property type="evidence" value="ECO:0007669"/>
    <property type="project" value="UniProtKB-KW"/>
</dbReference>
<keyword evidence="3" id="KW-0862">Zinc</keyword>
<name>A0A0H2S3Y0_9AGAM</name>
<evidence type="ECO:0000256" key="3">
    <source>
        <dbReference type="ARBA" id="ARBA00022833"/>
    </source>
</evidence>
<evidence type="ECO:0000256" key="2">
    <source>
        <dbReference type="ARBA" id="ARBA00022771"/>
    </source>
</evidence>
<organism evidence="6 7">
    <name type="scientific">Schizopora paradoxa</name>
    <dbReference type="NCBI Taxonomy" id="27342"/>
    <lineage>
        <taxon>Eukaryota</taxon>
        <taxon>Fungi</taxon>
        <taxon>Dikarya</taxon>
        <taxon>Basidiomycota</taxon>
        <taxon>Agaricomycotina</taxon>
        <taxon>Agaricomycetes</taxon>
        <taxon>Hymenochaetales</taxon>
        <taxon>Schizoporaceae</taxon>
        <taxon>Schizopora</taxon>
    </lineage>
</organism>
<proteinExistence type="predicted"/>
<protein>
    <recommendedName>
        <fullName evidence="5">MYND-type domain-containing protein</fullName>
    </recommendedName>
</protein>
<feature type="domain" description="MYND-type" evidence="5">
    <location>
        <begin position="251"/>
        <end position="301"/>
    </location>
</feature>
<sequence>MEPRPSHGAYRYKRRNPNPRSQLYFVAQGMSKAALEHYHYLCASIQGKFVLSNYIPMDMGDGQIFHQHGLDFSPYTEYELRPIVSKKALQRPIGTYHPDELKLYHEYFANDWMHSAGGILHNMKDRREFFNCILNYHSPAKTTGNEEWDAFFEKFKESGFQKSLVPCMHFGNPMGCLVDDCPFLHDEEMLRERRDRILAARKKALFEPTPKQRLEYAQKYESMNRGRNTSTSPSAAMNGLSLEGSGAPRVRHFCAKEECAKPWLAKDKGDHVLQKCARCQWTYYCSITCQKADWPRHKSECAPAEEVIANDNLWTSIGTRKGTDGVDTEWRRAVFGI</sequence>
<dbReference type="Proteomes" id="UP000053477">
    <property type="component" value="Unassembled WGS sequence"/>
</dbReference>
<reference evidence="6 7" key="1">
    <citation type="submission" date="2015-04" db="EMBL/GenBank/DDBJ databases">
        <title>Complete genome sequence of Schizopora paradoxa KUC8140, a cosmopolitan wood degrader in East Asia.</title>
        <authorList>
            <consortium name="DOE Joint Genome Institute"/>
            <person name="Min B."/>
            <person name="Park H."/>
            <person name="Jang Y."/>
            <person name="Kim J.-J."/>
            <person name="Kim K.H."/>
            <person name="Pangilinan J."/>
            <person name="Lipzen A."/>
            <person name="Riley R."/>
            <person name="Grigoriev I.V."/>
            <person name="Spatafora J.W."/>
            <person name="Choi I.-G."/>
        </authorList>
    </citation>
    <scope>NUCLEOTIDE SEQUENCE [LARGE SCALE GENOMIC DNA]</scope>
    <source>
        <strain evidence="6 7">KUC8140</strain>
    </source>
</reference>
<dbReference type="AlphaFoldDB" id="A0A0H2S3Y0"/>
<evidence type="ECO:0000256" key="4">
    <source>
        <dbReference type="PROSITE-ProRule" id="PRU00134"/>
    </source>
</evidence>
<keyword evidence="2 4" id="KW-0863">Zinc-finger</keyword>
<dbReference type="InterPro" id="IPR002893">
    <property type="entry name" value="Znf_MYND"/>
</dbReference>
<keyword evidence="1" id="KW-0479">Metal-binding</keyword>
<dbReference type="Pfam" id="PF01753">
    <property type="entry name" value="zf-MYND"/>
    <property type="match status" value="1"/>
</dbReference>
<dbReference type="PROSITE" id="PS01360">
    <property type="entry name" value="ZF_MYND_1"/>
    <property type="match status" value="1"/>
</dbReference>